<feature type="non-terminal residue" evidence="2">
    <location>
        <position position="53"/>
    </location>
</feature>
<name>A0A9N9PGI7_9GLOM</name>
<sequence length="53" mass="6064">PYAYRFRKRLLIPGAGTNDIINTYISTVKCLRLLDPSGVLLEKITGPIRNYLR</sequence>
<feature type="non-terminal residue" evidence="2">
    <location>
        <position position="1"/>
    </location>
</feature>
<dbReference type="GO" id="GO:0007091">
    <property type="term" value="P:metaphase/anaphase transition of mitotic cell cycle"/>
    <property type="evidence" value="ECO:0007669"/>
    <property type="project" value="TreeGrafter"/>
</dbReference>
<dbReference type="GO" id="GO:0005680">
    <property type="term" value="C:anaphase-promoting complex"/>
    <property type="evidence" value="ECO:0007669"/>
    <property type="project" value="TreeGrafter"/>
</dbReference>
<evidence type="ECO:0000259" key="1">
    <source>
        <dbReference type="Pfam" id="PF25773"/>
    </source>
</evidence>
<accession>A0A9N9PGI7</accession>
<dbReference type="EMBL" id="CAJVPZ010095434">
    <property type="protein sequence ID" value="CAG8818155.1"/>
    <property type="molecule type" value="Genomic_DNA"/>
</dbReference>
<evidence type="ECO:0000313" key="2">
    <source>
        <dbReference type="EMBL" id="CAG8818155.1"/>
    </source>
</evidence>
<dbReference type="InterPro" id="IPR044554">
    <property type="entry name" value="ANAPC2"/>
</dbReference>
<evidence type="ECO:0000313" key="3">
    <source>
        <dbReference type="Proteomes" id="UP000789396"/>
    </source>
</evidence>
<dbReference type="Proteomes" id="UP000789396">
    <property type="component" value="Unassembled WGS sequence"/>
</dbReference>
<dbReference type="InterPro" id="IPR057975">
    <property type="entry name" value="TPR_ANAPC2"/>
</dbReference>
<keyword evidence="3" id="KW-1185">Reference proteome</keyword>
<protein>
    <submittedName>
        <fullName evidence="2">7825_t:CDS:1</fullName>
    </submittedName>
</protein>
<dbReference type="OrthoDB" id="5581181at2759"/>
<dbReference type="PANTHER" id="PTHR45957">
    <property type="entry name" value="ANAPHASE-PROMOTING COMPLEX SUBUNIT 2"/>
    <property type="match status" value="1"/>
</dbReference>
<gene>
    <name evidence="2" type="ORF">RFULGI_LOCUS19394</name>
</gene>
<dbReference type="GO" id="GO:0070979">
    <property type="term" value="P:protein K11-linked ubiquitination"/>
    <property type="evidence" value="ECO:0007669"/>
    <property type="project" value="TreeGrafter"/>
</dbReference>
<organism evidence="2 3">
    <name type="scientific">Racocetra fulgida</name>
    <dbReference type="NCBI Taxonomy" id="60492"/>
    <lineage>
        <taxon>Eukaryota</taxon>
        <taxon>Fungi</taxon>
        <taxon>Fungi incertae sedis</taxon>
        <taxon>Mucoromycota</taxon>
        <taxon>Glomeromycotina</taxon>
        <taxon>Glomeromycetes</taxon>
        <taxon>Diversisporales</taxon>
        <taxon>Gigasporaceae</taxon>
        <taxon>Racocetra</taxon>
    </lineage>
</organism>
<comment type="caution">
    <text evidence="2">The sequence shown here is derived from an EMBL/GenBank/DDBJ whole genome shotgun (WGS) entry which is preliminary data.</text>
</comment>
<reference evidence="2" key="1">
    <citation type="submission" date="2021-06" db="EMBL/GenBank/DDBJ databases">
        <authorList>
            <person name="Kallberg Y."/>
            <person name="Tangrot J."/>
            <person name="Rosling A."/>
        </authorList>
    </citation>
    <scope>NUCLEOTIDE SEQUENCE</scope>
    <source>
        <strain evidence="2">IN212</strain>
    </source>
</reference>
<proteinExistence type="predicted"/>
<dbReference type="PANTHER" id="PTHR45957:SF1">
    <property type="entry name" value="ANAPHASE-PROMOTING COMPLEX SUBUNIT 2"/>
    <property type="match status" value="1"/>
</dbReference>
<dbReference type="AlphaFoldDB" id="A0A9N9PGI7"/>
<dbReference type="Pfam" id="PF25773">
    <property type="entry name" value="TPR_ANAPC2"/>
    <property type="match status" value="1"/>
</dbReference>
<feature type="domain" description="Anaphase-promoting complex subunit 2 TPR repeats" evidence="1">
    <location>
        <begin position="5"/>
        <end position="53"/>
    </location>
</feature>